<dbReference type="InterPro" id="IPR036116">
    <property type="entry name" value="FN3_sf"/>
</dbReference>
<dbReference type="PROSITE" id="PS50853">
    <property type="entry name" value="FN3"/>
    <property type="match status" value="2"/>
</dbReference>
<dbReference type="OrthoDB" id="1195357at2"/>
<dbReference type="PANTHER" id="PTHR45661">
    <property type="entry name" value="SURFACE ANTIGEN"/>
    <property type="match status" value="1"/>
</dbReference>
<dbReference type="InterPro" id="IPR008964">
    <property type="entry name" value="Invasin/intimin_cell_adhesion"/>
</dbReference>
<dbReference type="EMBL" id="WJBD01000005">
    <property type="protein sequence ID" value="MBC3887860.1"/>
    <property type="molecule type" value="Genomic_DNA"/>
</dbReference>
<dbReference type="SUPFAM" id="SSF49373">
    <property type="entry name" value="Invasin/intimin cell-adhesion fragments"/>
    <property type="match status" value="3"/>
</dbReference>
<dbReference type="Pfam" id="PF07538">
    <property type="entry name" value="ChW"/>
    <property type="match status" value="3"/>
</dbReference>
<name>A0A923HV75_9FIRM</name>
<dbReference type="SUPFAM" id="SSF49265">
    <property type="entry name" value="Fibronectin type III"/>
    <property type="match status" value="1"/>
</dbReference>
<feature type="signal peptide" evidence="1">
    <location>
        <begin position="1"/>
        <end position="25"/>
    </location>
</feature>
<dbReference type="InterPro" id="IPR053139">
    <property type="entry name" value="Surface_bspA-like"/>
</dbReference>
<dbReference type="InterPro" id="IPR013783">
    <property type="entry name" value="Ig-like_fold"/>
</dbReference>
<reference evidence="3" key="2">
    <citation type="submission" date="2020-10" db="EMBL/GenBank/DDBJ databases">
        <title>Comparative genomics of the Acetobacterium genus.</title>
        <authorList>
            <person name="Marshall C."/>
            <person name="May H."/>
            <person name="Norman S."/>
        </authorList>
    </citation>
    <scope>NUCLEOTIDE SEQUENCE</scope>
    <source>
        <strain evidence="3">DER-2019</strain>
    </source>
</reference>
<proteinExistence type="predicted"/>
<dbReference type="SMART" id="SM00728">
    <property type="entry name" value="ChW"/>
    <property type="match status" value="3"/>
</dbReference>
<dbReference type="SMART" id="SM00635">
    <property type="entry name" value="BID_2"/>
    <property type="match status" value="3"/>
</dbReference>
<dbReference type="Gene3D" id="3.40.50.12480">
    <property type="match status" value="2"/>
</dbReference>
<sequence length="1775" mass="183902">MKNKWLYWCGLITLIFLCLPITAWAADNPVGVSYRGHIQDLGDYPRDGSWVDSPEIIGTVGQSKRIEGFEIKLSGTVPEGMELRYNVHVQNMGWLYNEDDPANWPKDGAYAGTRGDSLRIEAVKIVLTDRDGKAVPGYSVQYRGHVQNVGDLPADKTQWLADGAQLGTVGSSLRLEALLVQVVKTGTDPVEPTAPQVYDRAGTYGPDQDNETIADDVTIAADGVILQNLTIAGNLTISETVGDGNVTLNNVTVKGDTFVRGGGVNSIKINGGKYSRIVLEKTASGAVRIVALNVDGIPFVVSEAAAGETIILEGAFESVTVNAPNMTVTTQGATTIGTMTVSAGAAGSTVTVAAGTTVSDLVLDSKAAVKGQGNVAKAEVKADGVVFDKKPGTYSVEPGVVIPPVFPTDSGGSGSTTISVSGVSLNKTALTLSFNTSETLVATVAPANASNQAVTWTSSDDTIATVDATGKVTGNVKEGSATITVTTVDGVKSASCTVTVTSFKLKIAADGTGIITGRNGSSTDIAIPETIGGLTITAIGDNAFEGSVIEKVTIPKMVKVIGDNAFKGCENLKTVSFAPDSTLETIGSYAFINCFELDTFSIPQGVTTISERAFYWCSKLTSLTLPASLKTLGEEVFGVAGVLDEHTWQSTLVLTFEGNAPVLLKPAGLLMSPGTTIKYYENYSDFTTGAWVGFPHAIILTKPVPNTPTVTNTGTPMVELSWTSIPGATGYQVDVSENSDLSAATSVTVSEAKAIINTGLTAGKSYYFAVKAHDKYGESLLSDVKLVAVPYPNPVGSVTLDKTSLSLGVSENAQLNATIAPADATNPDVSWTSTDDSIATVGTDGTVNGLKEGLATITVSTQDGNKTATCEVTVKDLKKDIGGVTVPFAGETPVKTIATTSQYSGTVSWQKKVGSGLTALPEGETFDGTNTYQATITLTIKKPYTAADISKNFFKVAGATATNDANTRMITAVFVPTHQYKITNDGMITGYSGPGGIISVPAMVNHTAVTRVGNEVFKNQTAITEITLPATVTSIETAAFSGCTGLTAVIFTAPTVLKSIGEEAFSGCTALAGIAIPQSVTAIKTSAFEGCTSLSAVTFAAAADLKTIDDMAFHNCKLLQSIAIPDQVTAIGGTAFLRCEKLNSVTFTANSALESIGANAFNNCWALTEITIPAKVTSLGVAAFSFCTALQKITILGHLTAIEDQTFLNCQALEAISIPASVTKIGEVAFQGCQKLTAISFQGAAPSLGADAIEAVTKIKYYVKYTGFATADWASYPKEVILAKPVLHTLTIVNDGNPQVTVSWNPVDNATAYDVFVSNTAGTYGGAYQTVAGNVNTVDITGLDSSKSYYFVIKARDAYGESLLSDEMKADLNIPVTSVSVNPAAVAVNCGATTTLTAVLEPANAANKAVTWSSSNTAVATVGTDGTVTAVSEGLATIKAITTDGGIEATCAVTVKALLPDIAGVGVPYYGGTPATTITETDQYTGSIVWKVKDGADLATGASFGGSTTYVATINLSLKDAYSAANISADFFKVAGATAINGAGSVSITAEFPATGPFRIDAATGMITAYSGTGGVVSIPDQVNGVTVTGIGAEVFKSNQSLTEISIPETVTIIKVSAFHYCRNLSSVTFRGASQLKTLETDAFSTCKLSAINLPTGLETIGDYTFYNNLLTVTLTIPANVTSIGCNAFERDDGAGGTSLSTLVINSTAPLSIGNSAFKNHALTSITIPTNVGFDADAVTMGNNGSGFYNSYKTVTAGAAGIYTYNTTNSSWSKQ</sequence>
<dbReference type="InterPro" id="IPR032675">
    <property type="entry name" value="LRR_dom_sf"/>
</dbReference>
<evidence type="ECO:0000313" key="4">
    <source>
        <dbReference type="Proteomes" id="UP000616595"/>
    </source>
</evidence>
<feature type="domain" description="Fibronectin type-III" evidence="2">
    <location>
        <begin position="704"/>
        <end position="792"/>
    </location>
</feature>
<dbReference type="RefSeq" id="WP_148567361.1">
    <property type="nucleotide sequence ID" value="NZ_RXYA01000009.1"/>
</dbReference>
<dbReference type="Gene3D" id="2.60.40.10">
    <property type="entry name" value="Immunoglobulins"/>
    <property type="match status" value="2"/>
</dbReference>
<gene>
    <name evidence="3" type="ORF">GH810_06010</name>
</gene>
<feature type="domain" description="Fibronectin type-III" evidence="2">
    <location>
        <begin position="1286"/>
        <end position="1375"/>
    </location>
</feature>
<dbReference type="InterPro" id="IPR006637">
    <property type="entry name" value="ChW"/>
</dbReference>
<accession>A0A923HV75</accession>
<dbReference type="PANTHER" id="PTHR45661:SF3">
    <property type="entry name" value="IG-LIKE DOMAIN-CONTAINING PROTEIN"/>
    <property type="match status" value="1"/>
</dbReference>
<dbReference type="SMART" id="SM00060">
    <property type="entry name" value="FN3"/>
    <property type="match status" value="2"/>
</dbReference>
<evidence type="ECO:0000259" key="2">
    <source>
        <dbReference type="PROSITE" id="PS50853"/>
    </source>
</evidence>
<dbReference type="InterPro" id="IPR026906">
    <property type="entry name" value="LRR_5"/>
</dbReference>
<evidence type="ECO:0000256" key="1">
    <source>
        <dbReference type="SAM" id="SignalP"/>
    </source>
</evidence>
<feature type="chain" id="PRO_5037287499" evidence="1">
    <location>
        <begin position="26"/>
        <end position="1775"/>
    </location>
</feature>
<dbReference type="InterPro" id="IPR003961">
    <property type="entry name" value="FN3_dom"/>
</dbReference>
<dbReference type="SUPFAM" id="SSF52058">
    <property type="entry name" value="L domain-like"/>
    <property type="match status" value="3"/>
</dbReference>
<dbReference type="Gene3D" id="3.80.10.10">
    <property type="entry name" value="Ribonuclease Inhibitor"/>
    <property type="match status" value="3"/>
</dbReference>
<dbReference type="Gene3D" id="2.60.40.1080">
    <property type="match status" value="3"/>
</dbReference>
<reference evidence="3" key="1">
    <citation type="submission" date="2019-10" db="EMBL/GenBank/DDBJ databases">
        <authorList>
            <person name="Ross D.E."/>
            <person name="Gulliver D."/>
        </authorList>
    </citation>
    <scope>NUCLEOTIDE SEQUENCE</scope>
    <source>
        <strain evidence="3">DER-2019</strain>
    </source>
</reference>
<dbReference type="CDD" id="cd00063">
    <property type="entry name" value="FN3"/>
    <property type="match status" value="2"/>
</dbReference>
<keyword evidence="4" id="KW-1185">Reference proteome</keyword>
<dbReference type="InterPro" id="IPR003343">
    <property type="entry name" value="Big_2"/>
</dbReference>
<dbReference type="Pfam" id="PF13306">
    <property type="entry name" value="LRR_5"/>
    <property type="match status" value="4"/>
</dbReference>
<comment type="caution">
    <text evidence="3">The sequence shown here is derived from an EMBL/GenBank/DDBJ whole genome shotgun (WGS) entry which is preliminary data.</text>
</comment>
<organism evidence="3 4">
    <name type="scientific">Acetobacterium paludosum</name>
    <dbReference type="NCBI Taxonomy" id="52693"/>
    <lineage>
        <taxon>Bacteria</taxon>
        <taxon>Bacillati</taxon>
        <taxon>Bacillota</taxon>
        <taxon>Clostridia</taxon>
        <taxon>Eubacteriales</taxon>
        <taxon>Eubacteriaceae</taxon>
        <taxon>Acetobacterium</taxon>
    </lineage>
</organism>
<dbReference type="Proteomes" id="UP000616595">
    <property type="component" value="Unassembled WGS sequence"/>
</dbReference>
<dbReference type="Pfam" id="PF02368">
    <property type="entry name" value="Big_2"/>
    <property type="match status" value="3"/>
</dbReference>
<protein>
    <submittedName>
        <fullName evidence="3">Leucine-rich repeat protein</fullName>
    </submittedName>
</protein>
<keyword evidence="1" id="KW-0732">Signal</keyword>
<evidence type="ECO:0000313" key="3">
    <source>
        <dbReference type="EMBL" id="MBC3887860.1"/>
    </source>
</evidence>